<reference evidence="1 6" key="2">
    <citation type="submission" date="2015-02" db="EMBL/GenBank/DDBJ databases">
        <title>Physiological reanalysis, assessment of diazotrophy, and genome sequences of multiple isolates of Streptomyces thermoautotrophicus.</title>
        <authorList>
            <person name="MacKellar D.C."/>
            <person name="Lieber L."/>
            <person name="Norman J."/>
            <person name="Bolger A."/>
            <person name="Tobin C."/>
            <person name="Murray J.W."/>
            <person name="Prell J."/>
        </authorList>
    </citation>
    <scope>NUCLEOTIDE SEQUENCE [LARGE SCALE GENOMIC DNA]</scope>
    <source>
        <strain evidence="1 6">UBT1</strain>
    </source>
</reference>
<evidence type="ECO:0000313" key="6">
    <source>
        <dbReference type="Proteomes" id="UP000070659"/>
    </source>
</evidence>
<dbReference type="EMBL" id="LAXD01000001">
    <property type="protein sequence ID" value="KWX01573.1"/>
    <property type="molecule type" value="Genomic_DNA"/>
</dbReference>
<evidence type="ECO:0000313" key="5">
    <source>
        <dbReference type="Proteomes" id="UP000070598"/>
    </source>
</evidence>
<organism evidence="1 6">
    <name type="scientific">Carbonactinospora thermoautotrophica</name>
    <dbReference type="NCBI Taxonomy" id="1469144"/>
    <lineage>
        <taxon>Bacteria</taxon>
        <taxon>Bacillati</taxon>
        <taxon>Actinomycetota</taxon>
        <taxon>Actinomycetes</taxon>
        <taxon>Kitasatosporales</taxon>
        <taxon>Carbonactinosporaceae</taxon>
        <taxon>Carbonactinospora</taxon>
    </lineage>
</organism>
<evidence type="ECO:0000313" key="1">
    <source>
        <dbReference type="EMBL" id="KWX00335.1"/>
    </source>
</evidence>
<dbReference type="Proteomes" id="UP000070659">
    <property type="component" value="Unassembled WGS sequence"/>
</dbReference>
<dbReference type="STRING" id="1469144.LI90_2605"/>
<reference evidence="5" key="1">
    <citation type="submission" date="2015-02" db="EMBL/GenBank/DDBJ databases">
        <title>Physiological reanalysis, assessment of diazotrophy, and genome sequences of multiple isolates of Streptomyces thermoautotrophicus.</title>
        <authorList>
            <person name="MacKellar D.C."/>
            <person name="Lieber L."/>
            <person name="Norman J."/>
            <person name="Bolger A."/>
            <person name="Tobin C."/>
            <person name="Murray J.W."/>
            <person name="Friesen M."/>
            <person name="Prell J."/>
        </authorList>
    </citation>
    <scope>NUCLEOTIDE SEQUENCE [LARGE SCALE GENOMIC DNA]</scope>
    <source>
        <strain evidence="5">UBT1</strain>
    </source>
</reference>
<reference evidence="2" key="4">
    <citation type="submission" date="2015-04" db="EMBL/GenBank/DDBJ databases">
        <title>Physiological reanalysis, assessment of diazotrophy, and genome sequences of multiple isolates of Streptomyces thermoautotrophicus.</title>
        <authorList>
            <person name="MacKellar D.C."/>
            <person name="Lieber L."/>
            <person name="Norman J."/>
            <person name="Bolger A."/>
            <person name="Tobin C."/>
            <person name="Murray J.W."/>
            <person name="Woodward J."/>
            <person name="Friesen M."/>
            <person name="Prell J."/>
        </authorList>
    </citation>
    <scope>NUCLEOTIDE SEQUENCE [LARGE SCALE GENOMIC DNA]</scope>
    <source>
        <strain evidence="2">H1</strain>
    </source>
</reference>
<dbReference type="PATRIC" id="fig|1469144.10.peg.2817"/>
<dbReference type="AlphaFoldDB" id="A0A132MR25"/>
<reference evidence="4" key="3">
    <citation type="submission" date="2015-04" db="EMBL/GenBank/DDBJ databases">
        <title>Physiological reanalysis, assessment of diazotrophy, and genome sequences of multiple isolates of Streptomyces thermoautotrophicus.</title>
        <authorList>
            <person name="MacKellar D.C."/>
            <person name="Lieber L."/>
            <person name="Norman J."/>
            <person name="Bolger A."/>
            <person name="Tobin C."/>
            <person name="Murray J.W."/>
            <person name="Chang R."/>
            <person name="Ford T."/>
            <person name="Nguyen P.Q."/>
            <person name="Woodward J."/>
            <person name="Permingeat H."/>
            <person name="Joshi N.S."/>
            <person name="Silver P.A."/>
            <person name="Usadel B."/>
            <person name="Rutherford A.W."/>
            <person name="Friesen M."/>
            <person name="Prell J."/>
        </authorList>
    </citation>
    <scope>NUCLEOTIDE SEQUENCE [LARGE SCALE GENOMIC DNA]</scope>
    <source>
        <strain evidence="4">H1</strain>
    </source>
</reference>
<dbReference type="EMBL" id="JYIK01000935">
    <property type="protein sequence ID" value="KWX08814.1"/>
    <property type="molecule type" value="Genomic_DNA"/>
</dbReference>
<name>A0A132MR25_9ACTN</name>
<dbReference type="EMBL" id="JYIJ01000018">
    <property type="protein sequence ID" value="KWX00335.1"/>
    <property type="molecule type" value="Genomic_DNA"/>
</dbReference>
<dbReference type="Proteomes" id="UP000070188">
    <property type="component" value="Unassembled WGS sequence"/>
</dbReference>
<dbReference type="OrthoDB" id="3482738at2"/>
<gene>
    <name evidence="2" type="ORF">LI90_2605</name>
    <name evidence="1" type="ORF">TH66_16050</name>
    <name evidence="3" type="ORF">TR74_13275</name>
</gene>
<evidence type="ECO:0000313" key="2">
    <source>
        <dbReference type="EMBL" id="KWX01573.1"/>
    </source>
</evidence>
<dbReference type="RefSeq" id="WP_066888139.1">
    <property type="nucleotide sequence ID" value="NZ_CP171739.1"/>
</dbReference>
<evidence type="ECO:0000313" key="3">
    <source>
        <dbReference type="EMBL" id="KWX08814.1"/>
    </source>
</evidence>
<keyword evidence="4" id="KW-1185">Reference proteome</keyword>
<accession>A0A132MR25</accession>
<comment type="caution">
    <text evidence="1">The sequence shown here is derived from an EMBL/GenBank/DDBJ whole genome shotgun (WGS) entry which is preliminary data.</text>
</comment>
<proteinExistence type="predicted"/>
<protein>
    <submittedName>
        <fullName evidence="1">Uncharacterized protein</fullName>
    </submittedName>
</protein>
<dbReference type="Proteomes" id="UP000070598">
    <property type="component" value="Unassembled WGS sequence"/>
</dbReference>
<evidence type="ECO:0000313" key="4">
    <source>
        <dbReference type="Proteomes" id="UP000070188"/>
    </source>
</evidence>
<sequence length="59" mass="6741">MREFTSGIQQRIRDAEEALKRALDDGDDFSVDVHQAEIEDLRRLAADNGVQLHCERETA</sequence>